<dbReference type="GO" id="GO:0009314">
    <property type="term" value="P:response to radiation"/>
    <property type="evidence" value="ECO:0007669"/>
    <property type="project" value="TreeGrafter"/>
</dbReference>
<dbReference type="Pfam" id="PF21704">
    <property type="entry name" value="POLH-Rev1_HhH"/>
    <property type="match status" value="1"/>
</dbReference>
<evidence type="ECO:0000259" key="11">
    <source>
        <dbReference type="PROSITE" id="PS51907"/>
    </source>
</evidence>
<dbReference type="Gene3D" id="3.30.70.270">
    <property type="match status" value="1"/>
</dbReference>
<evidence type="ECO:0000256" key="4">
    <source>
        <dbReference type="ARBA" id="ARBA00022763"/>
    </source>
</evidence>
<protein>
    <recommendedName>
        <fullName evidence="9">DNA polymerase eta</fullName>
    </recommendedName>
</protein>
<evidence type="ECO:0000256" key="3">
    <source>
        <dbReference type="ARBA" id="ARBA00022723"/>
    </source>
</evidence>
<keyword evidence="5" id="KW-0863">Zinc-finger</keyword>
<dbReference type="InterPro" id="IPR043128">
    <property type="entry name" value="Rev_trsase/Diguanyl_cyclase"/>
</dbReference>
<dbReference type="GO" id="GO:0003887">
    <property type="term" value="F:DNA-directed DNA polymerase activity"/>
    <property type="evidence" value="ECO:0007669"/>
    <property type="project" value="TreeGrafter"/>
</dbReference>
<evidence type="ECO:0000259" key="10">
    <source>
        <dbReference type="PROSITE" id="PS50173"/>
    </source>
</evidence>
<dbReference type="EMBL" id="CAJVPS010005806">
    <property type="protein sequence ID" value="CAG8618684.1"/>
    <property type="molecule type" value="Genomic_DNA"/>
</dbReference>
<evidence type="ECO:0000256" key="2">
    <source>
        <dbReference type="ARBA" id="ARBA00022679"/>
    </source>
</evidence>
<dbReference type="Proteomes" id="UP000789508">
    <property type="component" value="Unassembled WGS sequence"/>
</dbReference>
<dbReference type="FunFam" id="3.40.1170.60:FF:000008">
    <property type="entry name" value="DNA polymerase eta subunit"/>
    <property type="match status" value="1"/>
</dbReference>
<keyword evidence="3" id="KW-0479">Metal-binding</keyword>
<dbReference type="Gene3D" id="3.30.1490.100">
    <property type="entry name" value="DNA polymerase, Y-family, little finger domain"/>
    <property type="match status" value="1"/>
</dbReference>
<dbReference type="PROSITE" id="PS51907">
    <property type="entry name" value="ZF_UBZ3"/>
    <property type="match status" value="1"/>
</dbReference>
<dbReference type="GO" id="GO:0007064">
    <property type="term" value="P:mitotic sister chromatid cohesion"/>
    <property type="evidence" value="ECO:0007669"/>
    <property type="project" value="UniProtKB-ARBA"/>
</dbReference>
<dbReference type="GO" id="GO:0006281">
    <property type="term" value="P:DNA repair"/>
    <property type="evidence" value="ECO:0007669"/>
    <property type="project" value="UniProtKB-KW"/>
</dbReference>
<dbReference type="Pfam" id="PF18439">
    <property type="entry name" value="zf_UBZ"/>
    <property type="match status" value="1"/>
</dbReference>
<dbReference type="InterPro" id="IPR041298">
    <property type="entry name" value="UBZ3"/>
</dbReference>
<name>A0A9N9CXF2_9GLOM</name>
<comment type="subcellular location">
    <subcellularLocation>
        <location evidence="1">Nucleus</location>
    </subcellularLocation>
</comment>
<dbReference type="InterPro" id="IPR036775">
    <property type="entry name" value="DNA_pol_Y-fam_lit_finger_sf"/>
</dbReference>
<keyword evidence="2" id="KW-0808">Transferase</keyword>
<dbReference type="PANTHER" id="PTHR45873:SF1">
    <property type="entry name" value="DNA POLYMERASE ETA"/>
    <property type="match status" value="1"/>
</dbReference>
<accession>A0A9N9CXF2</accession>
<proteinExistence type="predicted"/>
<dbReference type="InterPro" id="IPR017961">
    <property type="entry name" value="DNA_pol_Y-fam_little_finger"/>
</dbReference>
<dbReference type="GO" id="GO:0070987">
    <property type="term" value="P:error-free translesion synthesis"/>
    <property type="evidence" value="ECO:0007669"/>
    <property type="project" value="UniProtKB-ARBA"/>
</dbReference>
<keyword evidence="7" id="KW-0234">DNA repair</keyword>
<evidence type="ECO:0000256" key="8">
    <source>
        <dbReference type="ARBA" id="ARBA00023242"/>
    </source>
</evidence>
<dbReference type="PROSITE" id="PS50173">
    <property type="entry name" value="UMUC"/>
    <property type="match status" value="1"/>
</dbReference>
<dbReference type="Pfam" id="PF11799">
    <property type="entry name" value="IMS_C"/>
    <property type="match status" value="1"/>
</dbReference>
<feature type="domain" description="UBZ3-type" evidence="11">
    <location>
        <begin position="615"/>
        <end position="649"/>
    </location>
</feature>
<evidence type="ECO:0000256" key="5">
    <source>
        <dbReference type="ARBA" id="ARBA00022771"/>
    </source>
</evidence>
<organism evidence="12 13">
    <name type="scientific">Ambispora leptoticha</name>
    <dbReference type="NCBI Taxonomy" id="144679"/>
    <lineage>
        <taxon>Eukaryota</taxon>
        <taxon>Fungi</taxon>
        <taxon>Fungi incertae sedis</taxon>
        <taxon>Mucoromycota</taxon>
        <taxon>Glomeromycotina</taxon>
        <taxon>Glomeromycetes</taxon>
        <taxon>Archaeosporales</taxon>
        <taxon>Ambisporaceae</taxon>
        <taxon>Ambispora</taxon>
    </lineage>
</organism>
<dbReference type="InterPro" id="IPR001126">
    <property type="entry name" value="UmuC"/>
</dbReference>
<dbReference type="OrthoDB" id="5723at2759"/>
<evidence type="ECO:0000256" key="1">
    <source>
        <dbReference type="ARBA" id="ARBA00004123"/>
    </source>
</evidence>
<keyword evidence="8" id="KW-0539">Nucleus</keyword>
<comment type="caution">
    <text evidence="12">The sequence shown here is derived from an EMBL/GenBank/DDBJ whole genome shotgun (WGS) entry which is preliminary data.</text>
</comment>
<feature type="domain" description="UmuC" evidence="10">
    <location>
        <begin position="18"/>
        <end position="289"/>
    </location>
</feature>
<keyword evidence="4" id="KW-0227">DNA damage</keyword>
<dbReference type="GO" id="GO:0008270">
    <property type="term" value="F:zinc ion binding"/>
    <property type="evidence" value="ECO:0007669"/>
    <property type="project" value="UniProtKB-KW"/>
</dbReference>
<dbReference type="InterPro" id="IPR052230">
    <property type="entry name" value="DNA_polymerase_eta"/>
</dbReference>
<evidence type="ECO:0000313" key="13">
    <source>
        <dbReference type="Proteomes" id="UP000789508"/>
    </source>
</evidence>
<dbReference type="FunFam" id="1.10.150.20:FF:000014">
    <property type="entry name" value="Polymerase (DNA directed), eta"/>
    <property type="match status" value="1"/>
</dbReference>
<gene>
    <name evidence="12" type="ORF">ALEPTO_LOCUS8867</name>
</gene>
<dbReference type="PANTHER" id="PTHR45873">
    <property type="entry name" value="DNA POLYMERASE ETA"/>
    <property type="match status" value="1"/>
</dbReference>
<dbReference type="GO" id="GO:0005657">
    <property type="term" value="C:replication fork"/>
    <property type="evidence" value="ECO:0007669"/>
    <property type="project" value="TreeGrafter"/>
</dbReference>
<dbReference type="Gene3D" id="1.10.150.20">
    <property type="entry name" value="5' to 3' exonuclease, C-terminal subdomain"/>
    <property type="match status" value="1"/>
</dbReference>
<dbReference type="GO" id="GO:0042276">
    <property type="term" value="P:error-prone translesion synthesis"/>
    <property type="evidence" value="ECO:0007669"/>
    <property type="project" value="TreeGrafter"/>
</dbReference>
<dbReference type="GO" id="GO:0035861">
    <property type="term" value="C:site of double-strand break"/>
    <property type="evidence" value="ECO:0007669"/>
    <property type="project" value="TreeGrafter"/>
</dbReference>
<dbReference type="Pfam" id="PF00817">
    <property type="entry name" value="IMS"/>
    <property type="match status" value="1"/>
</dbReference>
<evidence type="ECO:0000256" key="6">
    <source>
        <dbReference type="ARBA" id="ARBA00022833"/>
    </source>
</evidence>
<dbReference type="SUPFAM" id="SSF100879">
    <property type="entry name" value="Lesion bypass DNA polymerase (Y-family), little finger domain"/>
    <property type="match status" value="1"/>
</dbReference>
<dbReference type="GO" id="GO:0003684">
    <property type="term" value="F:damaged DNA binding"/>
    <property type="evidence" value="ECO:0007669"/>
    <property type="project" value="InterPro"/>
</dbReference>
<dbReference type="PIRSF" id="PIRSF036603">
    <property type="entry name" value="DPol_eta"/>
    <property type="match status" value="1"/>
</dbReference>
<evidence type="ECO:0000256" key="7">
    <source>
        <dbReference type="ARBA" id="ARBA00023204"/>
    </source>
</evidence>
<dbReference type="Gene3D" id="3.40.1170.60">
    <property type="match status" value="1"/>
</dbReference>
<dbReference type="AlphaFoldDB" id="A0A9N9CXF2"/>
<sequence length="685" mass="76952">MSKPTSLLPASLRRQRVILHIDLDCFYAQVEQVRLGIPSEEPLAVQQWQGLIAVNYAARKAGIQRHCTVEEARAKCPNLRLVHVATYANGELEPKYHPDPHYATHKVSLQPYRRASARIFEIFQRFCPDTVQRASVDEAFIDVTDHVNTKLSERFFSSAALSLFVGSEDDGDSTEKSPPEINWDGLGVVYSSSSSTTQDIVASSADDNIEDQERASLSSSWDDWQLVVAAELSSEIRATVFKELGIAHNKTLAKLCSALNKPNNQTILRNSETMNFMQTIPFHKIRNLGGKLGTEVENVLKIETAGDLWKFSIEELQSKFGMATGIWLYNICRGIDTEEVTQRNILKSMMASKSFRPPVTKMSQIEHWVNILGVELYTRVKDDYEINQRWPKNLLVHYKCSTHPTPRSKSSFFPHRISLTSPDVISRKLLTLFKNSDYEFPCSNLSVGATGLTKDDSLGVMDISKFFLKRNVNSESGGGDGVVNPCNNLAGEVLIKSSSDENTGNKFLPTAENVNKYEISENHNNTVNTPTATTSSNQKNINKTIVKKAASAKKPVSRNSADIGILKFFDNATAPREIKPAADDSHMKKIVPVTLLDKSINTILTGNNAAAAESSSSLSTQCQKCDQMIFPHQISEHEDYHLALDLQREYRSIDRKRNQKQVMKEERKKRRKVELADFFETKERK</sequence>
<dbReference type="GO" id="GO:0005634">
    <property type="term" value="C:nucleus"/>
    <property type="evidence" value="ECO:0007669"/>
    <property type="project" value="UniProtKB-SubCell"/>
</dbReference>
<keyword evidence="13" id="KW-1185">Reference proteome</keyword>
<evidence type="ECO:0000256" key="9">
    <source>
        <dbReference type="ARBA" id="ARBA00044975"/>
    </source>
</evidence>
<dbReference type="SUPFAM" id="SSF56672">
    <property type="entry name" value="DNA/RNA polymerases"/>
    <property type="match status" value="1"/>
</dbReference>
<reference evidence="12" key="1">
    <citation type="submission" date="2021-06" db="EMBL/GenBank/DDBJ databases">
        <authorList>
            <person name="Kallberg Y."/>
            <person name="Tangrot J."/>
            <person name="Rosling A."/>
        </authorList>
    </citation>
    <scope>NUCLEOTIDE SEQUENCE</scope>
    <source>
        <strain evidence="12">FL130A</strain>
    </source>
</reference>
<keyword evidence="6" id="KW-0862">Zinc</keyword>
<dbReference type="InterPro" id="IPR043502">
    <property type="entry name" value="DNA/RNA_pol_sf"/>
</dbReference>
<evidence type="ECO:0000313" key="12">
    <source>
        <dbReference type="EMBL" id="CAG8618684.1"/>
    </source>
</evidence>